<sequence>MMYKFWGRLDKLCSMLLLLLSASVMASFASATCLGLAVAAVSVLQFVYAPGVKAVQSKQAFVSYSRLYADLPDLDTAQIKFRMNEMLPADSDAIGLLAHPAYLAACAMLNRMPPTYPPQREMTLCERAAAHFAGEFPEYRG</sequence>
<proteinExistence type="predicted"/>
<keyword evidence="1" id="KW-0732">Signal</keyword>
<reference evidence="2" key="1">
    <citation type="submission" date="2021-04" db="EMBL/GenBank/DDBJ databases">
        <title>Characterizing Neisseria spp. as novel respiratory pathobionts in bronchiectasis.</title>
        <authorList>
            <person name="Li L."/>
            <person name="Mac Aogain M."/>
            <person name="Xu T."/>
            <person name="Jaggi T.K."/>
            <person name="Chan L.Y."/>
            <person name="Keir H.R."/>
            <person name="Dicker A.J."/>
            <person name="Qu J."/>
            <person name="Liu Y."/>
            <person name="Chen H.S."/>
            <person name="Koh M.S."/>
            <person name="Ong T.H."/>
            <person name="Lim A.Y.H."/>
            <person name="Abisheganaden J."/>
            <person name="Low T.B."/>
            <person name="Oliver B.G."/>
            <person name="Tan N.S."/>
            <person name="Fang M."/>
            <person name="Chalmers J.D."/>
            <person name="Chotirmall S.H."/>
        </authorList>
    </citation>
    <scope>NUCLEOTIDE SEQUENCE</scope>
    <source>
        <strain evidence="2">CG0073</strain>
    </source>
</reference>
<evidence type="ECO:0000313" key="2">
    <source>
        <dbReference type="EMBL" id="UTG75545.1"/>
    </source>
</evidence>
<dbReference type="AlphaFoldDB" id="A0A9X9N6T2"/>
<evidence type="ECO:0000313" key="3">
    <source>
        <dbReference type="Proteomes" id="UP001057336"/>
    </source>
</evidence>
<accession>A0A9X9N6T2</accession>
<evidence type="ECO:0000256" key="1">
    <source>
        <dbReference type="SAM" id="SignalP"/>
    </source>
</evidence>
<organism evidence="2 3">
    <name type="scientific">Neisseria subflava</name>
    <dbReference type="NCBI Taxonomy" id="28449"/>
    <lineage>
        <taxon>Bacteria</taxon>
        <taxon>Pseudomonadati</taxon>
        <taxon>Pseudomonadota</taxon>
        <taxon>Betaproteobacteria</taxon>
        <taxon>Neisseriales</taxon>
        <taxon>Neisseriaceae</taxon>
        <taxon>Neisseria</taxon>
    </lineage>
</organism>
<dbReference type="EMBL" id="CP073118">
    <property type="protein sequence ID" value="UTG75545.1"/>
    <property type="molecule type" value="Genomic_DNA"/>
</dbReference>
<name>A0A9X9N6T2_NEISU</name>
<gene>
    <name evidence="2" type="ORF">KCG53_10765</name>
</gene>
<dbReference type="Proteomes" id="UP001057336">
    <property type="component" value="Chromosome"/>
</dbReference>
<feature type="chain" id="PRO_5040825245" evidence="1">
    <location>
        <begin position="27"/>
        <end position="141"/>
    </location>
</feature>
<feature type="signal peptide" evidence="1">
    <location>
        <begin position="1"/>
        <end position="26"/>
    </location>
</feature>
<protein>
    <submittedName>
        <fullName evidence="2">Uncharacterized protein</fullName>
    </submittedName>
</protein>